<evidence type="ECO:0000313" key="2">
    <source>
        <dbReference type="EMBL" id="JAE16722.1"/>
    </source>
</evidence>
<reference evidence="2" key="2">
    <citation type="journal article" date="2015" name="Data Brief">
        <title>Shoot transcriptome of the giant reed, Arundo donax.</title>
        <authorList>
            <person name="Barrero R.A."/>
            <person name="Guerrero F.D."/>
            <person name="Moolhuijzen P."/>
            <person name="Goolsby J.A."/>
            <person name="Tidwell J."/>
            <person name="Bellgard S.E."/>
            <person name="Bellgard M.I."/>
        </authorList>
    </citation>
    <scope>NUCLEOTIDE SEQUENCE</scope>
    <source>
        <tissue evidence="2">Shoot tissue taken approximately 20 cm above the soil surface</tissue>
    </source>
</reference>
<reference evidence="2" key="1">
    <citation type="submission" date="2014-09" db="EMBL/GenBank/DDBJ databases">
        <authorList>
            <person name="Magalhaes I.L.F."/>
            <person name="Oliveira U."/>
            <person name="Santos F.R."/>
            <person name="Vidigal T.H.D.A."/>
            <person name="Brescovit A.D."/>
            <person name="Santos A.J."/>
        </authorList>
    </citation>
    <scope>NUCLEOTIDE SEQUENCE</scope>
    <source>
        <tissue evidence="2">Shoot tissue taken approximately 20 cm above the soil surface</tissue>
    </source>
</reference>
<dbReference type="AlphaFoldDB" id="A0A0A9FWT3"/>
<sequence>MQWQHQGGSLNRMLESTGASGICPQCSNPVSLTRRGVQDPSQPLRIADYPHPLPQARPMPVGPHHHSTLAPPHPGSHLAQPLLPLTERHRTLLPPWPVQSKLTQ</sequence>
<accession>A0A0A9FWT3</accession>
<evidence type="ECO:0000256" key="1">
    <source>
        <dbReference type="SAM" id="MobiDB-lite"/>
    </source>
</evidence>
<organism evidence="2">
    <name type="scientific">Arundo donax</name>
    <name type="common">Giant reed</name>
    <name type="synonym">Donax arundinaceus</name>
    <dbReference type="NCBI Taxonomy" id="35708"/>
    <lineage>
        <taxon>Eukaryota</taxon>
        <taxon>Viridiplantae</taxon>
        <taxon>Streptophyta</taxon>
        <taxon>Embryophyta</taxon>
        <taxon>Tracheophyta</taxon>
        <taxon>Spermatophyta</taxon>
        <taxon>Magnoliopsida</taxon>
        <taxon>Liliopsida</taxon>
        <taxon>Poales</taxon>
        <taxon>Poaceae</taxon>
        <taxon>PACMAD clade</taxon>
        <taxon>Arundinoideae</taxon>
        <taxon>Arundineae</taxon>
        <taxon>Arundo</taxon>
    </lineage>
</organism>
<feature type="compositionally biased region" description="Pro residues" evidence="1">
    <location>
        <begin position="51"/>
        <end position="61"/>
    </location>
</feature>
<feature type="region of interest" description="Disordered" evidence="1">
    <location>
        <begin position="1"/>
        <end position="20"/>
    </location>
</feature>
<proteinExistence type="predicted"/>
<name>A0A0A9FWT3_ARUDO</name>
<dbReference type="EMBL" id="GBRH01181174">
    <property type="protein sequence ID" value="JAE16722.1"/>
    <property type="molecule type" value="Transcribed_RNA"/>
</dbReference>
<protein>
    <submittedName>
        <fullName evidence="2">Uncharacterized protein</fullName>
    </submittedName>
</protein>
<feature type="region of interest" description="Disordered" evidence="1">
    <location>
        <begin position="33"/>
        <end position="86"/>
    </location>
</feature>